<evidence type="ECO:0000259" key="17">
    <source>
        <dbReference type="Pfam" id="PF20806"/>
    </source>
</evidence>
<evidence type="ECO:0000256" key="8">
    <source>
        <dbReference type="ARBA" id="ARBA00023037"/>
    </source>
</evidence>
<keyword evidence="10 13" id="KW-0675">Receptor</keyword>
<dbReference type="GO" id="GO:0007160">
    <property type="term" value="P:cell-matrix adhesion"/>
    <property type="evidence" value="ECO:0007669"/>
    <property type="project" value="TreeGrafter"/>
</dbReference>
<accession>A0AAW1CZV1</accession>
<dbReference type="InterPro" id="IPR032695">
    <property type="entry name" value="Integrin_dom_sf"/>
</dbReference>
<feature type="repeat" description="FG-GAP" evidence="12">
    <location>
        <begin position="24"/>
        <end position="89"/>
    </location>
</feature>
<dbReference type="EMBL" id="JAPXFL010000009">
    <property type="protein sequence ID" value="KAK9501600.1"/>
    <property type="molecule type" value="Genomic_DNA"/>
</dbReference>
<comment type="subcellular location">
    <subcellularLocation>
        <location evidence="1 13">Membrane</location>
        <topology evidence="1 13">Single-pass type I membrane protein</topology>
    </subcellularLocation>
</comment>
<keyword evidence="7 13" id="KW-1133">Transmembrane helix</keyword>
<keyword evidence="9 13" id="KW-0472">Membrane</keyword>
<evidence type="ECO:0000313" key="19">
    <source>
        <dbReference type="Proteomes" id="UP001461498"/>
    </source>
</evidence>
<keyword evidence="4 13" id="KW-0732">Signal</keyword>
<dbReference type="SUPFAM" id="SSF69318">
    <property type="entry name" value="Integrin alpha N-terminal domain"/>
    <property type="match status" value="1"/>
</dbReference>
<evidence type="ECO:0000259" key="15">
    <source>
        <dbReference type="Pfam" id="PF08441"/>
    </source>
</evidence>
<dbReference type="PANTHER" id="PTHR23220">
    <property type="entry name" value="INTEGRIN ALPHA"/>
    <property type="match status" value="1"/>
</dbReference>
<feature type="transmembrane region" description="Helical" evidence="13">
    <location>
        <begin position="1022"/>
        <end position="1044"/>
    </location>
</feature>
<evidence type="ECO:0008006" key="20">
    <source>
        <dbReference type="Google" id="ProtNLM"/>
    </source>
</evidence>
<dbReference type="InterPro" id="IPR028994">
    <property type="entry name" value="Integrin_alpha_N"/>
</dbReference>
<protein>
    <recommendedName>
        <fullName evidence="20">Integrin alpha-PS1</fullName>
    </recommendedName>
</protein>
<evidence type="ECO:0000256" key="2">
    <source>
        <dbReference type="ARBA" id="ARBA00008054"/>
    </source>
</evidence>
<name>A0AAW1CZV1_9HEMI</name>
<feature type="domain" description="Integrin alpha third immunoglobulin-like" evidence="17">
    <location>
        <begin position="782"/>
        <end position="1001"/>
    </location>
</feature>
<dbReference type="Gene3D" id="2.60.40.1530">
    <property type="entry name" value="ntegrin, alpha v. Chain A, domain 4"/>
    <property type="match status" value="1"/>
</dbReference>
<evidence type="ECO:0000256" key="14">
    <source>
        <dbReference type="SAM" id="MobiDB-lite"/>
    </source>
</evidence>
<dbReference type="Gene3D" id="2.130.10.130">
    <property type="entry name" value="Integrin alpha, N-terminal"/>
    <property type="match status" value="1"/>
</dbReference>
<dbReference type="PRINTS" id="PR01185">
    <property type="entry name" value="INTEGRINA"/>
</dbReference>
<evidence type="ECO:0000256" key="12">
    <source>
        <dbReference type="PROSITE-ProRule" id="PRU00803"/>
    </source>
</evidence>
<evidence type="ECO:0000256" key="13">
    <source>
        <dbReference type="RuleBase" id="RU003762"/>
    </source>
</evidence>
<feature type="chain" id="PRO_5043099276" description="Integrin alpha-PS1" evidence="13">
    <location>
        <begin position="20"/>
        <end position="1070"/>
    </location>
</feature>
<dbReference type="Pfam" id="PF20806">
    <property type="entry name" value="Integrin_A_Ig_3"/>
    <property type="match status" value="1"/>
</dbReference>
<comment type="caution">
    <text evidence="18">The sequence shown here is derived from an EMBL/GenBank/DDBJ whole genome shotgun (WGS) entry which is preliminary data.</text>
</comment>
<dbReference type="SMART" id="SM00191">
    <property type="entry name" value="Int_alpha"/>
    <property type="match status" value="5"/>
</dbReference>
<evidence type="ECO:0000256" key="3">
    <source>
        <dbReference type="ARBA" id="ARBA00022692"/>
    </source>
</evidence>
<feature type="signal peptide" evidence="13">
    <location>
        <begin position="1"/>
        <end position="19"/>
    </location>
</feature>
<comment type="similarity">
    <text evidence="2 13">Belongs to the integrin alpha chain family.</text>
</comment>
<dbReference type="InterPro" id="IPR048286">
    <property type="entry name" value="Integrin_alpha_Ig-like_3"/>
</dbReference>
<gene>
    <name evidence="18" type="ORF">O3M35_012297</name>
</gene>
<feature type="region of interest" description="Disordered" evidence="14">
    <location>
        <begin position="885"/>
        <end position="907"/>
    </location>
</feature>
<dbReference type="Proteomes" id="UP001461498">
    <property type="component" value="Unassembled WGS sequence"/>
</dbReference>
<dbReference type="InterPro" id="IPR013517">
    <property type="entry name" value="FG-GAP"/>
</dbReference>
<feature type="domain" description="Integrin alpha second immunoglobulin-like" evidence="16">
    <location>
        <begin position="633"/>
        <end position="766"/>
    </location>
</feature>
<keyword evidence="3 13" id="KW-0812">Transmembrane</keyword>
<dbReference type="InterPro" id="IPR013649">
    <property type="entry name" value="Integrin_alpha_Ig-like_1"/>
</dbReference>
<dbReference type="GO" id="GO:0007157">
    <property type="term" value="P:heterophilic cell-cell adhesion via plasma membrane cell adhesion molecules"/>
    <property type="evidence" value="ECO:0007669"/>
    <property type="project" value="UniProtKB-ARBA"/>
</dbReference>
<evidence type="ECO:0000256" key="9">
    <source>
        <dbReference type="ARBA" id="ARBA00023136"/>
    </source>
</evidence>
<dbReference type="PANTHER" id="PTHR23220:SF122">
    <property type="entry name" value="INTEGRIN ALPHA-PS1"/>
    <property type="match status" value="1"/>
</dbReference>
<dbReference type="InterPro" id="IPR048285">
    <property type="entry name" value="Integrin_alpha_Ig-like_2"/>
</dbReference>
<dbReference type="InterPro" id="IPR013519">
    <property type="entry name" value="Int_alpha_beta-p"/>
</dbReference>
<dbReference type="InterPro" id="IPR018184">
    <property type="entry name" value="Integrin_alpha_C_CS"/>
</dbReference>
<evidence type="ECO:0000256" key="1">
    <source>
        <dbReference type="ARBA" id="ARBA00004479"/>
    </source>
</evidence>
<evidence type="ECO:0000256" key="7">
    <source>
        <dbReference type="ARBA" id="ARBA00022989"/>
    </source>
</evidence>
<keyword evidence="19" id="KW-1185">Reference proteome</keyword>
<dbReference type="Pfam" id="PF08441">
    <property type="entry name" value="Integrin_A_Ig_1"/>
    <property type="match status" value="1"/>
</dbReference>
<dbReference type="PROSITE" id="PS00242">
    <property type="entry name" value="INTEGRIN_ALPHA"/>
    <property type="match status" value="1"/>
</dbReference>
<keyword evidence="8 13" id="KW-0401">Integrin</keyword>
<dbReference type="GO" id="GO:0033627">
    <property type="term" value="P:cell adhesion mediated by integrin"/>
    <property type="evidence" value="ECO:0007669"/>
    <property type="project" value="TreeGrafter"/>
</dbReference>
<feature type="repeat" description="FG-GAP" evidence="12">
    <location>
        <begin position="295"/>
        <end position="354"/>
    </location>
</feature>
<evidence type="ECO:0000256" key="6">
    <source>
        <dbReference type="ARBA" id="ARBA00022889"/>
    </source>
</evidence>
<evidence type="ECO:0000256" key="11">
    <source>
        <dbReference type="ARBA" id="ARBA00023180"/>
    </source>
</evidence>
<dbReference type="Pfam" id="PF01839">
    <property type="entry name" value="FG-GAP"/>
    <property type="match status" value="2"/>
</dbReference>
<dbReference type="GO" id="GO:0005178">
    <property type="term" value="F:integrin binding"/>
    <property type="evidence" value="ECO:0007669"/>
    <property type="project" value="TreeGrafter"/>
</dbReference>
<keyword evidence="11" id="KW-0325">Glycoprotein</keyword>
<dbReference type="Gene3D" id="1.20.5.930">
    <property type="entry name" value="Bicelle-embedded integrin alpha(iib) transmembrane segment"/>
    <property type="match status" value="1"/>
</dbReference>
<evidence type="ECO:0000256" key="4">
    <source>
        <dbReference type="ARBA" id="ARBA00022729"/>
    </source>
</evidence>
<evidence type="ECO:0000256" key="5">
    <source>
        <dbReference type="ARBA" id="ARBA00022737"/>
    </source>
</evidence>
<evidence type="ECO:0000256" key="10">
    <source>
        <dbReference type="ARBA" id="ARBA00023170"/>
    </source>
</evidence>
<keyword evidence="6 13" id="KW-0130">Cell adhesion</keyword>
<dbReference type="Gene3D" id="2.60.40.1510">
    <property type="entry name" value="ntegrin, alpha v. Chain A, domain 3"/>
    <property type="match status" value="1"/>
</dbReference>
<feature type="repeat" description="FG-GAP" evidence="12">
    <location>
        <begin position="355"/>
        <end position="412"/>
    </location>
</feature>
<feature type="repeat" description="FG-GAP" evidence="12">
    <location>
        <begin position="112"/>
        <end position="173"/>
    </location>
</feature>
<dbReference type="GO" id="GO:0048513">
    <property type="term" value="P:animal organ development"/>
    <property type="evidence" value="ECO:0007669"/>
    <property type="project" value="UniProtKB-ARBA"/>
</dbReference>
<dbReference type="GO" id="GO:0009897">
    <property type="term" value="C:external side of plasma membrane"/>
    <property type="evidence" value="ECO:0007669"/>
    <property type="project" value="TreeGrafter"/>
</dbReference>
<dbReference type="SUPFAM" id="SSF69179">
    <property type="entry name" value="Integrin domains"/>
    <property type="match status" value="3"/>
</dbReference>
<dbReference type="Gene3D" id="2.60.40.1460">
    <property type="entry name" value="Integrin domains. Chain A, domain 2"/>
    <property type="match status" value="1"/>
</dbReference>
<dbReference type="InterPro" id="IPR000413">
    <property type="entry name" value="Integrin_alpha"/>
</dbReference>
<keyword evidence="5" id="KW-0677">Repeat</keyword>
<proteinExistence type="inferred from homology"/>
<dbReference type="Pfam" id="PF20805">
    <property type="entry name" value="Integrin_A_Ig_2"/>
    <property type="match status" value="1"/>
</dbReference>
<feature type="repeat" description="FG-GAP" evidence="12">
    <location>
        <begin position="416"/>
        <end position="476"/>
    </location>
</feature>
<dbReference type="GO" id="GO:0007229">
    <property type="term" value="P:integrin-mediated signaling pathway"/>
    <property type="evidence" value="ECO:0007669"/>
    <property type="project" value="UniProtKB-KW"/>
</dbReference>
<organism evidence="18 19">
    <name type="scientific">Rhynocoris fuscipes</name>
    <dbReference type="NCBI Taxonomy" id="488301"/>
    <lineage>
        <taxon>Eukaryota</taxon>
        <taxon>Metazoa</taxon>
        <taxon>Ecdysozoa</taxon>
        <taxon>Arthropoda</taxon>
        <taxon>Hexapoda</taxon>
        <taxon>Insecta</taxon>
        <taxon>Pterygota</taxon>
        <taxon>Neoptera</taxon>
        <taxon>Paraneoptera</taxon>
        <taxon>Hemiptera</taxon>
        <taxon>Heteroptera</taxon>
        <taxon>Panheteroptera</taxon>
        <taxon>Cimicomorpha</taxon>
        <taxon>Reduviidae</taxon>
        <taxon>Harpactorinae</taxon>
        <taxon>Harpactorini</taxon>
        <taxon>Rhynocoris</taxon>
    </lineage>
</organism>
<dbReference type="AlphaFoldDB" id="A0AAW1CZV1"/>
<evidence type="ECO:0000313" key="18">
    <source>
        <dbReference type="EMBL" id="KAK9501600.1"/>
    </source>
</evidence>
<sequence length="1070" mass="118823">MDLLLYINLVLQFCTISLCFNFETRLPVIKKGGEGTYFGFSVAEHQYTDGNDINNLLLVGAPLDQNRQPQTNRSGALWSCPITTVHYDCEQVVTDGKTDAEGYYDSNVDDDQLQPPIDDEIKNGQWLGVTVRSEGTDGKVLVCAHRYMKGGQEYVHGRGLCYTLTNRLEHSDSIDPCKGRPTNRAHEQFGYCQAGTSGLIANDTLVVGSPGPFTWRGTIFVLSVLDDFLSRDKTMYYSPLTEETAPIDKYSYLGMSVAAGDFFGQGLSYAAGAPRSNGTGQVVIFNKVKPFSIMQHAMTLTGDLYTSNFGYEMATADVNGDKRPDLIVGAPNYFDKNEGGAIYIYLNMNNKCTFKCLPPIKITGHPESRFGIAIANLSDINKDGYEDIAVGAPYEGNGTVYIYLGSKNGTITEPSQVIYGSDYNLETFGYSLSGGLDMDNNGYPDLMIGAFESSAVVLLRTRPIIELTTTVGPEEALSRIDPNVNGCPGDRSANLTCFTFEACVFVKAVMKERLLAAGTGLRLNYTLRVDVNRRIPRVFIGPGLTSKPHVIHKVIYLIQESGELKHCHKNTVYVKENTKDIQSAVTMRLSYKMLQEEPIPPKAGEPLSKMDHFPILNQQQADRLVKASFLKDCGDNDICESQLNVEASLDLPLSTSPENFVWDLNLGELKEFLLNVSVHNLQESAYESYLIIKHSPSLSYIAQLKGKSHSCERNSEMDVVCSLGNPLERNAEAKIILRFEPLSSIDEDNEVKFELIANTTSHLVDSEASKTLIARVVKKAHLSIHGSVRPEEVTYGGQVRGESEMKYKDQPGTRIRHIYEVYNKGPWHVNGLEVHVDWPFQVANNKPLGKWLLYLDEEPTAEADEGAQCYIHPEQVNPLKLLDKVAGPDDGSNSNTSKPVPQYTRSRKKREIEMIVRKDPDNVVRMNCKAGTAKCIKFHCVFYKLRASQSATLTIRARLWNSTLVEDYPRVKAAEIASNARIYVHAPGVVVTSATEETEAKAVTIAKVGVFPEQQATDGVELWMILVGVVVGLIVLLLFALLLWKCGFFKRTRPDPTLSGNLEKHDDYDY</sequence>
<evidence type="ECO:0000259" key="16">
    <source>
        <dbReference type="Pfam" id="PF20805"/>
    </source>
</evidence>
<feature type="domain" description="Integrin alpha first immunoglubulin-like" evidence="15">
    <location>
        <begin position="461"/>
        <end position="628"/>
    </location>
</feature>
<reference evidence="18 19" key="1">
    <citation type="submission" date="2022-12" db="EMBL/GenBank/DDBJ databases">
        <title>Chromosome-level genome assembly of true bugs.</title>
        <authorList>
            <person name="Ma L."/>
            <person name="Li H."/>
        </authorList>
    </citation>
    <scope>NUCLEOTIDE SEQUENCE [LARGE SCALE GENOMIC DNA]</scope>
    <source>
        <strain evidence="18">Lab_2022b</strain>
    </source>
</reference>
<dbReference type="PROSITE" id="PS51470">
    <property type="entry name" value="FG_GAP"/>
    <property type="match status" value="5"/>
</dbReference>
<dbReference type="GO" id="GO:0008305">
    <property type="term" value="C:integrin complex"/>
    <property type="evidence" value="ECO:0007669"/>
    <property type="project" value="InterPro"/>
</dbReference>